<feature type="domain" description="Ig-like" evidence="5">
    <location>
        <begin position="150"/>
        <end position="253"/>
    </location>
</feature>
<dbReference type="PANTHER" id="PTHR12080:SF130">
    <property type="entry name" value="FC RECEPTOR-LIKE PROTEIN 5 ISOFORM X1"/>
    <property type="match status" value="1"/>
</dbReference>
<dbReference type="AlphaFoldDB" id="A0ABD0KLP3"/>
<proteinExistence type="predicted"/>
<keyword evidence="2" id="KW-0732">Signal</keyword>
<keyword evidence="7" id="KW-1185">Reference proteome</keyword>
<dbReference type="EMBL" id="JACVVK020000156">
    <property type="protein sequence ID" value="KAK7488002.1"/>
    <property type="molecule type" value="Genomic_DNA"/>
</dbReference>
<protein>
    <recommendedName>
        <fullName evidence="5">Ig-like domain-containing protein</fullName>
    </recommendedName>
</protein>
<dbReference type="PANTHER" id="PTHR12080">
    <property type="entry name" value="SIGNALING LYMPHOCYTIC ACTIVATION MOLECULE"/>
    <property type="match status" value="1"/>
</dbReference>
<reference evidence="6 7" key="1">
    <citation type="journal article" date="2023" name="Sci. Data">
        <title>Genome assembly of the Korean intertidal mud-creeper Batillaria attramentaria.</title>
        <authorList>
            <person name="Patra A.K."/>
            <person name="Ho P.T."/>
            <person name="Jun S."/>
            <person name="Lee S.J."/>
            <person name="Kim Y."/>
            <person name="Won Y.J."/>
        </authorList>
    </citation>
    <scope>NUCLEOTIDE SEQUENCE [LARGE SCALE GENOMIC DNA]</scope>
    <source>
        <strain evidence="6">Wonlab-2016</strain>
    </source>
</reference>
<name>A0ABD0KLP3_9CAEN</name>
<keyword evidence="3" id="KW-0472">Membrane</keyword>
<evidence type="ECO:0000256" key="4">
    <source>
        <dbReference type="ARBA" id="ARBA00023180"/>
    </source>
</evidence>
<evidence type="ECO:0000256" key="1">
    <source>
        <dbReference type="ARBA" id="ARBA00004370"/>
    </source>
</evidence>
<evidence type="ECO:0000313" key="7">
    <source>
        <dbReference type="Proteomes" id="UP001519460"/>
    </source>
</evidence>
<dbReference type="PROSITE" id="PS50835">
    <property type="entry name" value="IG_LIKE"/>
    <property type="match status" value="1"/>
</dbReference>
<comment type="subcellular location">
    <subcellularLocation>
        <location evidence="1">Membrane</location>
    </subcellularLocation>
</comment>
<dbReference type="InterPro" id="IPR007110">
    <property type="entry name" value="Ig-like_dom"/>
</dbReference>
<evidence type="ECO:0000256" key="2">
    <source>
        <dbReference type="ARBA" id="ARBA00022729"/>
    </source>
</evidence>
<dbReference type="PROSITE" id="PS51257">
    <property type="entry name" value="PROKAR_LIPOPROTEIN"/>
    <property type="match status" value="1"/>
</dbReference>
<organism evidence="6 7">
    <name type="scientific">Batillaria attramentaria</name>
    <dbReference type="NCBI Taxonomy" id="370345"/>
    <lineage>
        <taxon>Eukaryota</taxon>
        <taxon>Metazoa</taxon>
        <taxon>Spiralia</taxon>
        <taxon>Lophotrochozoa</taxon>
        <taxon>Mollusca</taxon>
        <taxon>Gastropoda</taxon>
        <taxon>Caenogastropoda</taxon>
        <taxon>Sorbeoconcha</taxon>
        <taxon>Cerithioidea</taxon>
        <taxon>Batillariidae</taxon>
        <taxon>Batillaria</taxon>
    </lineage>
</organism>
<sequence length="550" mass="59263">MAEYRNTSTFAMKTGSVLSSALLFAVVLTGCGAFQLTTGLYNGTTVKVCQGGNLFLDWHATLDQGETIVDIRWMHDGKGDLIAMYASNNFAAMPHYVGRVQHVPLGGLILKSVTSSDTGHFIADMFIRDATDHITHYHLTASLEVAIDPPQTADGSLHAWLSPAAVYDNSTAQWSVVLSCGTFTQTGNPPVTVEWTTPSGTKVASSVFDGSAFTLQLPTPPSGGTYTCRVKSDSLASACLPDGSPVLTSASVTVDRTEVRLTLLEAQQKALKADNEHLKQPQTGNCSHVISSLQQGHDSLVSSLANLTNENSVLKDRVLVLETALAQNQANVTAQMADLQNQVVTADNILHQTTANLTSDITYLLQDNTDIKLHLTDLENGVTENVENLTKLTNSLHQCCSDLDQRVQILESGSASVNLTAVMTYIGDLQVGQDNLTDQQTNMSATLRTLETTLQSDNHNLTQHVQDLVDSNTQLTDHVTQIIDADTVLTTMVQNIITDSANLAAQVHTLEATVHGDTANLTERMDNLETAQIVSCQDLNMQVQRGLEAT</sequence>
<accession>A0ABD0KLP3</accession>
<dbReference type="InterPro" id="IPR015631">
    <property type="entry name" value="CD2/SLAM_rcpt"/>
</dbReference>
<keyword evidence="4" id="KW-0325">Glycoprotein</keyword>
<dbReference type="InterPro" id="IPR013783">
    <property type="entry name" value="Ig-like_fold"/>
</dbReference>
<evidence type="ECO:0000313" key="6">
    <source>
        <dbReference type="EMBL" id="KAK7488002.1"/>
    </source>
</evidence>
<comment type="caution">
    <text evidence="6">The sequence shown here is derived from an EMBL/GenBank/DDBJ whole genome shotgun (WGS) entry which is preliminary data.</text>
</comment>
<dbReference type="Gene3D" id="2.60.40.10">
    <property type="entry name" value="Immunoglobulins"/>
    <property type="match status" value="1"/>
</dbReference>
<evidence type="ECO:0000259" key="5">
    <source>
        <dbReference type="PROSITE" id="PS50835"/>
    </source>
</evidence>
<dbReference type="GO" id="GO:0016020">
    <property type="term" value="C:membrane"/>
    <property type="evidence" value="ECO:0007669"/>
    <property type="project" value="UniProtKB-SubCell"/>
</dbReference>
<dbReference type="Proteomes" id="UP001519460">
    <property type="component" value="Unassembled WGS sequence"/>
</dbReference>
<evidence type="ECO:0000256" key="3">
    <source>
        <dbReference type="ARBA" id="ARBA00023136"/>
    </source>
</evidence>
<gene>
    <name evidence="6" type="ORF">BaRGS_00020747</name>
</gene>